<accession>A0A232FK82</accession>
<dbReference type="GO" id="GO:0005549">
    <property type="term" value="F:odorant binding"/>
    <property type="evidence" value="ECO:0007669"/>
    <property type="project" value="InterPro"/>
</dbReference>
<dbReference type="Pfam" id="PF02949">
    <property type="entry name" value="7tm_6"/>
    <property type="match status" value="1"/>
</dbReference>
<dbReference type="EMBL" id="NNAY01000086">
    <property type="protein sequence ID" value="OXU31134.1"/>
    <property type="molecule type" value="Genomic_DNA"/>
</dbReference>
<keyword evidence="3" id="KW-0716">Sensory transduction</keyword>
<dbReference type="GO" id="GO:0005886">
    <property type="term" value="C:plasma membrane"/>
    <property type="evidence" value="ECO:0007669"/>
    <property type="project" value="UniProtKB-SubCell"/>
</dbReference>
<evidence type="ECO:0000256" key="7">
    <source>
        <dbReference type="ARBA" id="ARBA00023136"/>
    </source>
</evidence>
<dbReference type="STRING" id="543379.A0A232FK82"/>
<dbReference type="Proteomes" id="UP000215335">
    <property type="component" value="Unassembled WGS sequence"/>
</dbReference>
<evidence type="ECO:0000313" key="11">
    <source>
        <dbReference type="EMBL" id="OXU31134.1"/>
    </source>
</evidence>
<evidence type="ECO:0008006" key="13">
    <source>
        <dbReference type="Google" id="ProtNLM"/>
    </source>
</evidence>
<dbReference type="GO" id="GO:0007165">
    <property type="term" value="P:signal transduction"/>
    <property type="evidence" value="ECO:0007669"/>
    <property type="project" value="UniProtKB-KW"/>
</dbReference>
<protein>
    <recommendedName>
        <fullName evidence="13">Odorant receptor</fullName>
    </recommendedName>
</protein>
<evidence type="ECO:0000256" key="10">
    <source>
        <dbReference type="SAM" id="Phobius"/>
    </source>
</evidence>
<keyword evidence="7 10" id="KW-0472">Membrane</keyword>
<dbReference type="PANTHER" id="PTHR21137">
    <property type="entry name" value="ODORANT RECEPTOR"/>
    <property type="match status" value="1"/>
</dbReference>
<dbReference type="OrthoDB" id="6765072at2759"/>
<keyword evidence="12" id="KW-1185">Reference proteome</keyword>
<evidence type="ECO:0000256" key="3">
    <source>
        <dbReference type="ARBA" id="ARBA00022606"/>
    </source>
</evidence>
<evidence type="ECO:0000256" key="5">
    <source>
        <dbReference type="ARBA" id="ARBA00022725"/>
    </source>
</evidence>
<name>A0A232FK82_9HYME</name>
<keyword evidence="5" id="KW-0552">Olfaction</keyword>
<feature type="transmembrane region" description="Helical" evidence="10">
    <location>
        <begin position="12"/>
        <end position="38"/>
    </location>
</feature>
<gene>
    <name evidence="11" type="ORF">TSAR_010117</name>
</gene>
<evidence type="ECO:0000256" key="4">
    <source>
        <dbReference type="ARBA" id="ARBA00022692"/>
    </source>
</evidence>
<evidence type="ECO:0000256" key="2">
    <source>
        <dbReference type="ARBA" id="ARBA00022475"/>
    </source>
</evidence>
<dbReference type="AlphaFoldDB" id="A0A232FK82"/>
<organism evidence="11 12">
    <name type="scientific">Trichomalopsis sarcophagae</name>
    <dbReference type="NCBI Taxonomy" id="543379"/>
    <lineage>
        <taxon>Eukaryota</taxon>
        <taxon>Metazoa</taxon>
        <taxon>Ecdysozoa</taxon>
        <taxon>Arthropoda</taxon>
        <taxon>Hexapoda</taxon>
        <taxon>Insecta</taxon>
        <taxon>Pterygota</taxon>
        <taxon>Neoptera</taxon>
        <taxon>Endopterygota</taxon>
        <taxon>Hymenoptera</taxon>
        <taxon>Apocrita</taxon>
        <taxon>Proctotrupomorpha</taxon>
        <taxon>Chalcidoidea</taxon>
        <taxon>Pteromalidae</taxon>
        <taxon>Pteromalinae</taxon>
        <taxon>Trichomalopsis</taxon>
    </lineage>
</organism>
<feature type="transmembrane region" description="Helical" evidence="10">
    <location>
        <begin position="137"/>
        <end position="157"/>
    </location>
</feature>
<evidence type="ECO:0000256" key="9">
    <source>
        <dbReference type="ARBA" id="ARBA00023224"/>
    </source>
</evidence>
<keyword evidence="2" id="KW-1003">Cell membrane</keyword>
<dbReference type="PANTHER" id="PTHR21137:SF35">
    <property type="entry name" value="ODORANT RECEPTOR 19A-RELATED"/>
    <property type="match status" value="1"/>
</dbReference>
<evidence type="ECO:0000256" key="8">
    <source>
        <dbReference type="ARBA" id="ARBA00023170"/>
    </source>
</evidence>
<reference evidence="11 12" key="1">
    <citation type="journal article" date="2017" name="Curr. Biol.">
        <title>The Evolution of Venom by Co-option of Single-Copy Genes.</title>
        <authorList>
            <person name="Martinson E.O."/>
            <person name="Mrinalini"/>
            <person name="Kelkar Y.D."/>
            <person name="Chang C.H."/>
            <person name="Werren J.H."/>
        </authorList>
    </citation>
    <scope>NUCLEOTIDE SEQUENCE [LARGE SCALE GENOMIC DNA]</scope>
    <source>
        <strain evidence="11 12">Alberta</strain>
        <tissue evidence="11">Whole body</tissue>
    </source>
</reference>
<dbReference type="GO" id="GO:0004984">
    <property type="term" value="F:olfactory receptor activity"/>
    <property type="evidence" value="ECO:0007669"/>
    <property type="project" value="InterPro"/>
</dbReference>
<keyword evidence="8" id="KW-0675">Receptor</keyword>
<evidence type="ECO:0000256" key="1">
    <source>
        <dbReference type="ARBA" id="ARBA00004651"/>
    </source>
</evidence>
<keyword evidence="4 10" id="KW-0812">Transmembrane</keyword>
<evidence type="ECO:0000313" key="12">
    <source>
        <dbReference type="Proteomes" id="UP000215335"/>
    </source>
</evidence>
<comment type="subcellular location">
    <subcellularLocation>
        <location evidence="1">Cell membrane</location>
        <topology evidence="1">Multi-pass membrane protein</topology>
    </subcellularLocation>
</comment>
<proteinExistence type="predicted"/>
<sequence length="227" mass="25498">MLQALESKDIVLLIKFATFIWFLLWQIFSFCFAGQYLLNKGETITGAMYDSDWYNIESNDVKAISFIIKKTQRPLSVTAGKYIPLSVTSFAAILKTSFSYLSVLRATMVAENPATYRYIEIGLKIIGSYPGTSESKGFIIIIILIIINLPFQILNALEAYRDINIFMNSFGPTLVMFNCMDNVPQGEEKQANSSEAADLWDAGIYCAAGEYLPKQSENIYEDLSKCS</sequence>
<evidence type="ECO:0000256" key="6">
    <source>
        <dbReference type="ARBA" id="ARBA00022989"/>
    </source>
</evidence>
<keyword evidence="6 10" id="KW-1133">Transmembrane helix</keyword>
<comment type="caution">
    <text evidence="11">The sequence shown here is derived from an EMBL/GenBank/DDBJ whole genome shotgun (WGS) entry which is preliminary data.</text>
</comment>
<dbReference type="InterPro" id="IPR004117">
    <property type="entry name" value="7tm6_olfct_rcpt"/>
</dbReference>
<keyword evidence="9" id="KW-0807">Transducer</keyword>